<dbReference type="InterPro" id="IPR013783">
    <property type="entry name" value="Ig-like_fold"/>
</dbReference>
<dbReference type="AlphaFoldDB" id="E4X002"/>
<dbReference type="InParanoid" id="E4X002"/>
<evidence type="ECO:0000313" key="2">
    <source>
        <dbReference type="EMBL" id="CBY23100.1"/>
    </source>
</evidence>
<proteinExistence type="predicted"/>
<evidence type="ECO:0000313" key="3">
    <source>
        <dbReference type="Proteomes" id="UP000001307"/>
    </source>
</evidence>
<keyword evidence="3" id="KW-1185">Reference proteome</keyword>
<dbReference type="Gene3D" id="2.60.40.10">
    <property type="entry name" value="Immunoglobulins"/>
    <property type="match status" value="1"/>
</dbReference>
<sequence>MSLGLSEKGQARPLERIGKPKLVKEETSESKKFAYRPDSEYLVMRTEKLKDILAEIEGHRPDIDNIIVKGKDYYEADAEILEAQQTLNNSNSSDSTSESAPSLSSVSSIVGGLIRGPAVRVEDYVVTAKCKSGHPVYLYFDTMIGDLKHAKITVTNVGTTVAMFDWKKEHRDISFEGPNRNNKQRFFFNTATKKLLPGQSETLQFSFKTEKKGHFHEVWSLQLSPSMPSFTVSLKGLGRQPENDNKAAKRLREEANCACEYILSKILQRIRPKPQPLLGEAPKSEQELFKIQNPRLPYRYQPVENMRRVWLKYILRASTAQEDVPTIALVETESSETTEEVDTGVEPWDDPAEWDYDIPKLKQEVLMLDNFEHKEEALQIIEEALVSLLEEDTFLPLPQPDFNDVVKNVFGECIERIGDEMNWIRQAFKVLPVEEFPELKPNRPTSSETTLTSISKRDLNPRKTPSATRKTRAGNAAKEAALLAKEAAERASAEKAAAEAAEKAAAAAAAAAAQKKGKGRRGKQSKDVGPPKVEIPPVEVVSITDGWRDLREPENANLQIVMQRKMHYVVKELLGKCVEQLCDVLSQK</sequence>
<gene>
    <name evidence="2" type="ORF">GSOID_T00015028001</name>
</gene>
<dbReference type="PANTHER" id="PTHR48421:SF1">
    <property type="entry name" value="MYCBP-ASSOCIATED PROTEIN"/>
    <property type="match status" value="1"/>
</dbReference>
<organism evidence="2">
    <name type="scientific">Oikopleura dioica</name>
    <name type="common">Tunicate</name>
    <dbReference type="NCBI Taxonomy" id="34765"/>
    <lineage>
        <taxon>Eukaryota</taxon>
        <taxon>Metazoa</taxon>
        <taxon>Chordata</taxon>
        <taxon>Tunicata</taxon>
        <taxon>Appendicularia</taxon>
        <taxon>Copelata</taxon>
        <taxon>Oikopleuridae</taxon>
        <taxon>Oikopleura</taxon>
    </lineage>
</organism>
<feature type="region of interest" description="Disordered" evidence="1">
    <location>
        <begin position="1"/>
        <end position="31"/>
    </location>
</feature>
<feature type="compositionally biased region" description="Basic and acidic residues" evidence="1">
    <location>
        <begin position="9"/>
        <end position="31"/>
    </location>
</feature>
<protein>
    <recommendedName>
        <fullName evidence="4">MYCBP-associated protein</fullName>
    </recommendedName>
</protein>
<reference evidence="2" key="1">
    <citation type="journal article" date="2010" name="Science">
        <title>Plasticity of animal genome architecture unmasked by rapid evolution of a pelagic tunicate.</title>
        <authorList>
            <person name="Denoeud F."/>
            <person name="Henriet S."/>
            <person name="Mungpakdee S."/>
            <person name="Aury J.M."/>
            <person name="Da Silva C."/>
            <person name="Brinkmann H."/>
            <person name="Mikhaleva J."/>
            <person name="Olsen L.C."/>
            <person name="Jubin C."/>
            <person name="Canestro C."/>
            <person name="Bouquet J.M."/>
            <person name="Danks G."/>
            <person name="Poulain J."/>
            <person name="Campsteijn C."/>
            <person name="Adamski M."/>
            <person name="Cross I."/>
            <person name="Yadetie F."/>
            <person name="Muffato M."/>
            <person name="Louis A."/>
            <person name="Butcher S."/>
            <person name="Tsagkogeorga G."/>
            <person name="Konrad A."/>
            <person name="Singh S."/>
            <person name="Jensen M.F."/>
            <person name="Cong E.H."/>
            <person name="Eikeseth-Otteraa H."/>
            <person name="Noel B."/>
            <person name="Anthouard V."/>
            <person name="Porcel B.M."/>
            <person name="Kachouri-Lafond R."/>
            <person name="Nishino A."/>
            <person name="Ugolini M."/>
            <person name="Chourrout P."/>
            <person name="Nishida H."/>
            <person name="Aasland R."/>
            <person name="Huzurbazar S."/>
            <person name="Westhof E."/>
            <person name="Delsuc F."/>
            <person name="Lehrach H."/>
            <person name="Reinhardt R."/>
            <person name="Weissenbach J."/>
            <person name="Roy S.W."/>
            <person name="Artiguenave F."/>
            <person name="Postlethwait J.H."/>
            <person name="Manak J.R."/>
            <person name="Thompson E.M."/>
            <person name="Jaillon O."/>
            <person name="Du Pasquier L."/>
            <person name="Boudinot P."/>
            <person name="Liberles D.A."/>
            <person name="Volff J.N."/>
            <person name="Philippe H."/>
            <person name="Lenhard B."/>
            <person name="Roest Crollius H."/>
            <person name="Wincker P."/>
            <person name="Chourrout D."/>
        </authorList>
    </citation>
    <scope>NUCLEOTIDE SEQUENCE [LARGE SCALE GENOMIC DNA]</scope>
</reference>
<name>E4X002_OIKDI</name>
<evidence type="ECO:0000256" key="1">
    <source>
        <dbReference type="SAM" id="MobiDB-lite"/>
    </source>
</evidence>
<dbReference type="Pfam" id="PF14646">
    <property type="entry name" value="MYCBPAP"/>
    <property type="match status" value="1"/>
</dbReference>
<feature type="region of interest" description="Disordered" evidence="1">
    <location>
        <begin position="438"/>
        <end position="478"/>
    </location>
</feature>
<dbReference type="Proteomes" id="UP000001307">
    <property type="component" value="Unassembled WGS sequence"/>
</dbReference>
<dbReference type="EMBL" id="FN653020">
    <property type="protein sequence ID" value="CBY23100.1"/>
    <property type="molecule type" value="Genomic_DNA"/>
</dbReference>
<dbReference type="InterPro" id="IPR032707">
    <property type="entry name" value="MYCBPAP"/>
</dbReference>
<evidence type="ECO:0008006" key="4">
    <source>
        <dbReference type="Google" id="ProtNLM"/>
    </source>
</evidence>
<feature type="compositionally biased region" description="Polar residues" evidence="1">
    <location>
        <begin position="443"/>
        <end position="454"/>
    </location>
</feature>
<accession>E4X002</accession>
<dbReference type="OrthoDB" id="10263316at2759"/>
<dbReference type="PANTHER" id="PTHR48421">
    <property type="entry name" value="MYCBP-ASSOCIATED PROTEIN"/>
    <property type="match status" value="1"/>
</dbReference>
<feature type="region of interest" description="Disordered" evidence="1">
    <location>
        <begin position="512"/>
        <end position="533"/>
    </location>
</feature>